<reference evidence="1" key="2">
    <citation type="journal article" name="BMC Genomics">
        <title>New genome assemblies reveal patterns of domestication and adaptation across Brettanomyces (Dekkera) species.</title>
        <authorList>
            <person name="Roach M.J."/>
            <person name="Borneman A.R."/>
        </authorList>
    </citation>
    <scope>NUCLEOTIDE SEQUENCE</scope>
    <source>
        <strain evidence="1">UCD 2041</strain>
    </source>
</reference>
<proteinExistence type="predicted"/>
<dbReference type="InterPro" id="IPR024222">
    <property type="entry name" value="Ten1_fungal"/>
</dbReference>
<dbReference type="RefSeq" id="XP_041137265.1">
    <property type="nucleotide sequence ID" value="XM_041279051.1"/>
</dbReference>
<sequence length="120" mass="13644">MGKLIVSFSKLPALILAKKNYVFRLIAQVCSYDPSSGLLMIREISDKPNSTDTKEWTVDINYALQEIECDCVNFLPGTVVNIDAVYRESDKLLIANDIYELKQPELVLQNMDTLKELEDL</sequence>
<protein>
    <submittedName>
        <fullName evidence="1">Uncharacterized protein</fullName>
    </submittedName>
</protein>
<accession>A0A871RCK6</accession>
<dbReference type="GO" id="GO:0043047">
    <property type="term" value="F:single-stranded telomeric DNA binding"/>
    <property type="evidence" value="ECO:0007669"/>
    <property type="project" value="InterPro"/>
</dbReference>
<dbReference type="EMBL" id="CP063136">
    <property type="protein sequence ID" value="QOU20772.1"/>
    <property type="molecule type" value="Genomic_DNA"/>
</dbReference>
<organism evidence="1 2">
    <name type="scientific">Dekkera bruxellensis</name>
    <name type="common">Brettanomyces custersii</name>
    <dbReference type="NCBI Taxonomy" id="5007"/>
    <lineage>
        <taxon>Eukaryota</taxon>
        <taxon>Fungi</taxon>
        <taxon>Dikarya</taxon>
        <taxon>Ascomycota</taxon>
        <taxon>Saccharomycotina</taxon>
        <taxon>Pichiomycetes</taxon>
        <taxon>Pichiales</taxon>
        <taxon>Pichiaceae</taxon>
        <taxon>Brettanomyces</taxon>
    </lineage>
</organism>
<dbReference type="AlphaFoldDB" id="A0A871RCK6"/>
<evidence type="ECO:0000313" key="2">
    <source>
        <dbReference type="Proteomes" id="UP000663131"/>
    </source>
</evidence>
<name>A0A871RCK6_DEKBR</name>
<evidence type="ECO:0000313" key="1">
    <source>
        <dbReference type="EMBL" id="QOU20772.1"/>
    </source>
</evidence>
<dbReference type="GO" id="GO:1990879">
    <property type="term" value="C:CST complex"/>
    <property type="evidence" value="ECO:0007669"/>
    <property type="project" value="InterPro"/>
</dbReference>
<reference evidence="1" key="1">
    <citation type="submission" date="2020-10" db="EMBL/GenBank/DDBJ databases">
        <authorList>
            <person name="Palmer J.M."/>
        </authorList>
    </citation>
    <scope>NUCLEOTIDE SEQUENCE</scope>
    <source>
        <strain evidence="1">UCD 2041</strain>
    </source>
</reference>
<dbReference type="GeneID" id="64572411"/>
<gene>
    <name evidence="1" type="ORF">BRETT_000486</name>
</gene>
<dbReference type="OrthoDB" id="10512833at2759"/>
<dbReference type="Gene3D" id="2.40.50.140">
    <property type="entry name" value="Nucleic acid-binding proteins"/>
    <property type="match status" value="1"/>
</dbReference>
<dbReference type="Pfam" id="PF12658">
    <property type="entry name" value="Ten1"/>
    <property type="match status" value="1"/>
</dbReference>
<dbReference type="GO" id="GO:0016233">
    <property type="term" value="P:telomere capping"/>
    <property type="evidence" value="ECO:0007669"/>
    <property type="project" value="InterPro"/>
</dbReference>
<dbReference type="InterPro" id="IPR012340">
    <property type="entry name" value="NA-bd_OB-fold"/>
</dbReference>
<dbReference type="KEGG" id="bbrx:BRETT_000486"/>
<dbReference type="Proteomes" id="UP000663131">
    <property type="component" value="Chromosome 8"/>
</dbReference>